<evidence type="ECO:0000313" key="2">
    <source>
        <dbReference type="Proteomes" id="UP001152888"/>
    </source>
</evidence>
<dbReference type="Proteomes" id="UP001152888">
    <property type="component" value="Unassembled WGS sequence"/>
</dbReference>
<dbReference type="EMBL" id="CAKOFQ010006976">
    <property type="protein sequence ID" value="CAH1985311.1"/>
    <property type="molecule type" value="Genomic_DNA"/>
</dbReference>
<dbReference type="AlphaFoldDB" id="A0A9P0KY58"/>
<keyword evidence="2" id="KW-1185">Reference proteome</keyword>
<proteinExistence type="predicted"/>
<accession>A0A9P0KY58</accession>
<comment type="caution">
    <text evidence="1">The sequence shown here is derived from an EMBL/GenBank/DDBJ whole genome shotgun (WGS) entry which is preliminary data.</text>
</comment>
<name>A0A9P0KY58_ACAOB</name>
<organism evidence="1 2">
    <name type="scientific">Acanthoscelides obtectus</name>
    <name type="common">Bean weevil</name>
    <name type="synonym">Bruchus obtectus</name>
    <dbReference type="NCBI Taxonomy" id="200917"/>
    <lineage>
        <taxon>Eukaryota</taxon>
        <taxon>Metazoa</taxon>
        <taxon>Ecdysozoa</taxon>
        <taxon>Arthropoda</taxon>
        <taxon>Hexapoda</taxon>
        <taxon>Insecta</taxon>
        <taxon>Pterygota</taxon>
        <taxon>Neoptera</taxon>
        <taxon>Endopterygota</taxon>
        <taxon>Coleoptera</taxon>
        <taxon>Polyphaga</taxon>
        <taxon>Cucujiformia</taxon>
        <taxon>Chrysomeloidea</taxon>
        <taxon>Chrysomelidae</taxon>
        <taxon>Bruchinae</taxon>
        <taxon>Bruchini</taxon>
        <taxon>Acanthoscelides</taxon>
    </lineage>
</organism>
<gene>
    <name evidence="1" type="ORF">ACAOBT_LOCUS16606</name>
</gene>
<sequence length="66" mass="7822">MQLIFDLRRRITFQKQIFNVSSILDFVHFQKNTHINSLKPLLHNNCPSKMAEPLVSNCQQMNNEIH</sequence>
<reference evidence="1" key="1">
    <citation type="submission" date="2022-03" db="EMBL/GenBank/DDBJ databases">
        <authorList>
            <person name="Sayadi A."/>
        </authorList>
    </citation>
    <scope>NUCLEOTIDE SEQUENCE</scope>
</reference>
<protein>
    <submittedName>
        <fullName evidence="1">Uncharacterized protein</fullName>
    </submittedName>
</protein>
<evidence type="ECO:0000313" key="1">
    <source>
        <dbReference type="EMBL" id="CAH1985311.1"/>
    </source>
</evidence>